<dbReference type="GO" id="GO:0003735">
    <property type="term" value="F:structural constituent of ribosome"/>
    <property type="evidence" value="ECO:0007669"/>
    <property type="project" value="InterPro"/>
</dbReference>
<feature type="domain" description="Large ribosomal subunit protein uL30-like ferredoxin-like fold" evidence="6">
    <location>
        <begin position="16"/>
        <end position="63"/>
    </location>
</feature>
<dbReference type="InterPro" id="IPR016082">
    <property type="entry name" value="Ribosomal_uL30_ferredoxin-like"/>
</dbReference>
<evidence type="ECO:0000313" key="7">
    <source>
        <dbReference type="EMBL" id="KAH7445291.1"/>
    </source>
</evidence>
<dbReference type="InterPro" id="IPR036919">
    <property type="entry name" value="Ribo_uL30_ferredoxin-like_sf"/>
</dbReference>
<feature type="compositionally biased region" description="Basic and acidic residues" evidence="5">
    <location>
        <begin position="102"/>
        <end position="118"/>
    </location>
</feature>
<dbReference type="PANTHER" id="PTHR15892:SF2">
    <property type="entry name" value="LARGE RIBOSOMAL SUBUNIT PROTEIN UL30M"/>
    <property type="match status" value="1"/>
</dbReference>
<accession>A0A8T2V9W8</accession>
<protein>
    <recommendedName>
        <fullName evidence="4">Large ribosomal subunit protein uL30m</fullName>
    </recommendedName>
</protein>
<reference evidence="7" key="1">
    <citation type="submission" date="2021-08" db="EMBL/GenBank/DDBJ databases">
        <title>WGS assembly of Ceratopteris richardii.</title>
        <authorList>
            <person name="Marchant D.B."/>
            <person name="Chen G."/>
            <person name="Jenkins J."/>
            <person name="Shu S."/>
            <person name="Leebens-Mack J."/>
            <person name="Grimwood J."/>
            <person name="Schmutz J."/>
            <person name="Soltis P."/>
            <person name="Soltis D."/>
            <person name="Chen Z.-H."/>
        </authorList>
    </citation>
    <scope>NUCLEOTIDE SEQUENCE</scope>
    <source>
        <strain evidence="7">Whitten #5841</strain>
        <tissue evidence="7">Leaf</tissue>
    </source>
</reference>
<dbReference type="Pfam" id="PF00327">
    <property type="entry name" value="Ribosomal_L30"/>
    <property type="match status" value="1"/>
</dbReference>
<dbReference type="OrthoDB" id="509901at2759"/>
<dbReference type="Gene3D" id="3.30.1390.20">
    <property type="entry name" value="Ribosomal protein L30, ferredoxin-like fold domain"/>
    <property type="match status" value="1"/>
</dbReference>
<evidence type="ECO:0000256" key="5">
    <source>
        <dbReference type="SAM" id="MobiDB-lite"/>
    </source>
</evidence>
<dbReference type="AlphaFoldDB" id="A0A8T2V9W8"/>
<evidence type="ECO:0000256" key="1">
    <source>
        <dbReference type="ARBA" id="ARBA00007594"/>
    </source>
</evidence>
<dbReference type="Proteomes" id="UP000825935">
    <property type="component" value="Chromosome 1"/>
</dbReference>
<dbReference type="PANTHER" id="PTHR15892">
    <property type="entry name" value="MITOCHONDRIAL RIBOSOMAL PROTEIN L30"/>
    <property type="match status" value="1"/>
</dbReference>
<dbReference type="InterPro" id="IPR005996">
    <property type="entry name" value="Ribosomal_uL30_bac-type"/>
</dbReference>
<comment type="caution">
    <text evidence="7">The sequence shown here is derived from an EMBL/GenBank/DDBJ whole genome shotgun (WGS) entry which is preliminary data.</text>
</comment>
<dbReference type="GO" id="GO:0015934">
    <property type="term" value="C:large ribosomal subunit"/>
    <property type="evidence" value="ECO:0007669"/>
    <property type="project" value="InterPro"/>
</dbReference>
<dbReference type="GO" id="GO:0006412">
    <property type="term" value="P:translation"/>
    <property type="evidence" value="ECO:0007669"/>
    <property type="project" value="InterPro"/>
</dbReference>
<dbReference type="SUPFAM" id="SSF55129">
    <property type="entry name" value="Ribosomal protein L30p/L7e"/>
    <property type="match status" value="1"/>
</dbReference>
<keyword evidence="3" id="KW-0687">Ribonucleoprotein</keyword>
<dbReference type="EMBL" id="CM035406">
    <property type="protein sequence ID" value="KAH7445291.1"/>
    <property type="molecule type" value="Genomic_DNA"/>
</dbReference>
<dbReference type="NCBIfam" id="TIGR01308">
    <property type="entry name" value="rpmD_bact"/>
    <property type="match status" value="1"/>
</dbReference>
<dbReference type="GO" id="GO:0005739">
    <property type="term" value="C:mitochondrion"/>
    <property type="evidence" value="ECO:0007669"/>
    <property type="project" value="TreeGrafter"/>
</dbReference>
<proteinExistence type="inferred from homology"/>
<sequence length="118" mass="13360">MARSKASVPIAWSARLAITLVRGLPGTLGLHRRTLKALGLQKCNRTVIRENTPTIRGMVKQVKRHLAVETEEMYLDRLKREAEHKALRPPIVMRHSMPKKAKQLETKAKKSEANESNS</sequence>
<keyword evidence="2" id="KW-0689">Ribosomal protein</keyword>
<evidence type="ECO:0000256" key="2">
    <source>
        <dbReference type="ARBA" id="ARBA00022980"/>
    </source>
</evidence>
<gene>
    <name evidence="7" type="ORF">KP509_01G001100</name>
</gene>
<comment type="similarity">
    <text evidence="1">Belongs to the universal ribosomal protein uL30 family.</text>
</comment>
<dbReference type="CDD" id="cd01658">
    <property type="entry name" value="Ribosomal_L30"/>
    <property type="match status" value="1"/>
</dbReference>
<feature type="region of interest" description="Disordered" evidence="5">
    <location>
        <begin position="86"/>
        <end position="118"/>
    </location>
</feature>
<evidence type="ECO:0000313" key="8">
    <source>
        <dbReference type="Proteomes" id="UP000825935"/>
    </source>
</evidence>
<evidence type="ECO:0000256" key="3">
    <source>
        <dbReference type="ARBA" id="ARBA00023274"/>
    </source>
</evidence>
<keyword evidence="8" id="KW-1185">Reference proteome</keyword>
<name>A0A8T2V9W8_CERRI</name>
<dbReference type="OMA" id="QKEANHR"/>
<dbReference type="HAMAP" id="MF_01371_B">
    <property type="entry name" value="Ribosomal_uL30_B"/>
    <property type="match status" value="1"/>
</dbReference>
<organism evidence="7 8">
    <name type="scientific">Ceratopteris richardii</name>
    <name type="common">Triangle waterfern</name>
    <dbReference type="NCBI Taxonomy" id="49495"/>
    <lineage>
        <taxon>Eukaryota</taxon>
        <taxon>Viridiplantae</taxon>
        <taxon>Streptophyta</taxon>
        <taxon>Embryophyta</taxon>
        <taxon>Tracheophyta</taxon>
        <taxon>Polypodiopsida</taxon>
        <taxon>Polypodiidae</taxon>
        <taxon>Polypodiales</taxon>
        <taxon>Pteridineae</taxon>
        <taxon>Pteridaceae</taxon>
        <taxon>Parkerioideae</taxon>
        <taxon>Ceratopteris</taxon>
    </lineage>
</organism>
<evidence type="ECO:0000256" key="4">
    <source>
        <dbReference type="ARBA" id="ARBA00035281"/>
    </source>
</evidence>
<evidence type="ECO:0000259" key="6">
    <source>
        <dbReference type="Pfam" id="PF00327"/>
    </source>
</evidence>